<dbReference type="EMBL" id="MU250537">
    <property type="protein sequence ID" value="KAG7445211.1"/>
    <property type="molecule type" value="Genomic_DNA"/>
</dbReference>
<accession>A0A9P7VSK9</accession>
<protein>
    <submittedName>
        <fullName evidence="2">Uncharacterized protein</fullName>
    </submittedName>
</protein>
<feature type="coiled-coil region" evidence="1">
    <location>
        <begin position="240"/>
        <end position="274"/>
    </location>
</feature>
<evidence type="ECO:0000313" key="3">
    <source>
        <dbReference type="Proteomes" id="UP000812287"/>
    </source>
</evidence>
<comment type="caution">
    <text evidence="2">The sequence shown here is derived from an EMBL/GenBank/DDBJ whole genome shotgun (WGS) entry which is preliminary data.</text>
</comment>
<dbReference type="AlphaFoldDB" id="A0A9P7VSK9"/>
<dbReference type="OrthoDB" id="2938947at2759"/>
<organism evidence="2 3">
    <name type="scientific">Guyanagaster necrorhizus</name>
    <dbReference type="NCBI Taxonomy" id="856835"/>
    <lineage>
        <taxon>Eukaryota</taxon>
        <taxon>Fungi</taxon>
        <taxon>Dikarya</taxon>
        <taxon>Basidiomycota</taxon>
        <taxon>Agaricomycotina</taxon>
        <taxon>Agaricomycetes</taxon>
        <taxon>Agaricomycetidae</taxon>
        <taxon>Agaricales</taxon>
        <taxon>Marasmiineae</taxon>
        <taxon>Physalacriaceae</taxon>
        <taxon>Guyanagaster</taxon>
    </lineage>
</organism>
<sequence>MWKTDAPSSIFFKEEYEEHTTTLSACISALMAARETDRVNVIRLEHIKYTSGFLHEAILVELQEVDPDVAEPRKTYALIDRDIGQRPARKPFFSSSSSFSSNKARDAVKISRDKRLFSISCQYKVRQYIEFNAHPWPFIKLLVVATSVAETKPEYNVISGQCYWYASSIWDVVILHLRKVWPEWEQATGGVVSAKGRAREMFTKFEGAWTKREAEIKELQKAQRQKEYRAAYVEGLSKGRKESVQEKEGLQRKIDGLEARLKALEAQQEKYQLKRGFHGLWFYPWRSRSE</sequence>
<keyword evidence="1" id="KW-0175">Coiled coil</keyword>
<gene>
    <name evidence="2" type="ORF">BT62DRAFT_933015</name>
</gene>
<dbReference type="GeneID" id="66108770"/>
<name>A0A9P7VSK9_9AGAR</name>
<dbReference type="RefSeq" id="XP_043038711.1">
    <property type="nucleotide sequence ID" value="XM_043186473.1"/>
</dbReference>
<keyword evidence="3" id="KW-1185">Reference proteome</keyword>
<evidence type="ECO:0000313" key="2">
    <source>
        <dbReference type="EMBL" id="KAG7445211.1"/>
    </source>
</evidence>
<evidence type="ECO:0000256" key="1">
    <source>
        <dbReference type="SAM" id="Coils"/>
    </source>
</evidence>
<dbReference type="Proteomes" id="UP000812287">
    <property type="component" value="Unassembled WGS sequence"/>
</dbReference>
<proteinExistence type="predicted"/>
<reference evidence="2" key="1">
    <citation type="submission" date="2020-11" db="EMBL/GenBank/DDBJ databases">
        <title>Adaptations for nitrogen fixation in a non-lichenized fungal sporocarp promotes dispersal by wood-feeding termites.</title>
        <authorList>
            <consortium name="DOE Joint Genome Institute"/>
            <person name="Koch R.A."/>
            <person name="Yoon G."/>
            <person name="Arayal U."/>
            <person name="Lail K."/>
            <person name="Amirebrahimi M."/>
            <person name="Labutti K."/>
            <person name="Lipzen A."/>
            <person name="Riley R."/>
            <person name="Barry K."/>
            <person name="Henrissat B."/>
            <person name="Grigoriev I.V."/>
            <person name="Herr J.R."/>
            <person name="Aime M.C."/>
        </authorList>
    </citation>
    <scope>NUCLEOTIDE SEQUENCE</scope>
    <source>
        <strain evidence="2">MCA 3950</strain>
    </source>
</reference>